<gene>
    <name evidence="1" type="ORF">B0A54_18106</name>
</gene>
<sequence length="87" mass="9546">MSDEPFDYVAATRQGIPNLPHLADCLSAMLRASSRESVPHSTITSILATSLLTQAYPPSSHSFAPHGIFRALFQPLLSTTFEQQYIP</sequence>
<dbReference type="EMBL" id="NAJP01000283">
    <property type="protein sequence ID" value="TKA22475.1"/>
    <property type="molecule type" value="Genomic_DNA"/>
</dbReference>
<protein>
    <submittedName>
        <fullName evidence="1">Uncharacterized protein</fullName>
    </submittedName>
</protein>
<proteinExistence type="predicted"/>
<reference evidence="1 2" key="1">
    <citation type="submission" date="2017-03" db="EMBL/GenBank/DDBJ databases">
        <title>Genomes of endolithic fungi from Antarctica.</title>
        <authorList>
            <person name="Coleine C."/>
            <person name="Masonjones S."/>
            <person name="Stajich J.E."/>
        </authorList>
    </citation>
    <scope>NUCLEOTIDE SEQUENCE [LARGE SCALE GENOMIC DNA]</scope>
    <source>
        <strain evidence="1 2">CCFEE 5311</strain>
    </source>
</reference>
<name>A0A4U0TLF1_9PEZI</name>
<comment type="caution">
    <text evidence="1">The sequence shown here is derived from an EMBL/GenBank/DDBJ whole genome shotgun (WGS) entry which is preliminary data.</text>
</comment>
<organism evidence="1 2">
    <name type="scientific">Friedmanniomyces endolithicus</name>
    <dbReference type="NCBI Taxonomy" id="329885"/>
    <lineage>
        <taxon>Eukaryota</taxon>
        <taxon>Fungi</taxon>
        <taxon>Dikarya</taxon>
        <taxon>Ascomycota</taxon>
        <taxon>Pezizomycotina</taxon>
        <taxon>Dothideomycetes</taxon>
        <taxon>Dothideomycetidae</taxon>
        <taxon>Mycosphaerellales</taxon>
        <taxon>Teratosphaeriaceae</taxon>
        <taxon>Friedmanniomyces</taxon>
    </lineage>
</organism>
<dbReference type="Proteomes" id="UP000310066">
    <property type="component" value="Unassembled WGS sequence"/>
</dbReference>
<dbReference type="OrthoDB" id="10359575at2759"/>
<feature type="non-terminal residue" evidence="1">
    <location>
        <position position="87"/>
    </location>
</feature>
<evidence type="ECO:0000313" key="1">
    <source>
        <dbReference type="EMBL" id="TKA22475.1"/>
    </source>
</evidence>
<evidence type="ECO:0000313" key="2">
    <source>
        <dbReference type="Proteomes" id="UP000310066"/>
    </source>
</evidence>
<dbReference type="AlphaFoldDB" id="A0A4U0TLF1"/>
<accession>A0A4U0TLF1</accession>